<keyword evidence="7" id="KW-0472">Membrane</keyword>
<proteinExistence type="predicted"/>
<keyword evidence="9" id="KW-0675">Receptor</keyword>
<dbReference type="PROSITE" id="PS50041">
    <property type="entry name" value="C_TYPE_LECTIN_2"/>
    <property type="match status" value="8"/>
</dbReference>
<dbReference type="SMART" id="SM00034">
    <property type="entry name" value="CLECT"/>
    <property type="match status" value="8"/>
</dbReference>
<evidence type="ECO:0000256" key="5">
    <source>
        <dbReference type="ARBA" id="ARBA00022737"/>
    </source>
</evidence>
<dbReference type="Pfam" id="PF24562">
    <property type="entry name" value="CysR_MRC2_N"/>
    <property type="match status" value="1"/>
</dbReference>
<dbReference type="Proteomes" id="UP000694553">
    <property type="component" value="Unassembled WGS sequence"/>
</dbReference>
<dbReference type="SMART" id="SM00458">
    <property type="entry name" value="RICIN"/>
    <property type="match status" value="1"/>
</dbReference>
<dbReference type="FunFam" id="2.10.10.10:FF:000001">
    <property type="entry name" value="Fibronectin 1a isoform 1"/>
    <property type="match status" value="1"/>
</dbReference>
<evidence type="ECO:0000256" key="8">
    <source>
        <dbReference type="ARBA" id="ARBA00023157"/>
    </source>
</evidence>
<dbReference type="Gene3D" id="2.10.10.10">
    <property type="entry name" value="Fibronectin, type II, collagen-binding"/>
    <property type="match status" value="1"/>
</dbReference>
<dbReference type="Gene3D" id="2.80.10.50">
    <property type="match status" value="1"/>
</dbReference>
<dbReference type="InterPro" id="IPR000772">
    <property type="entry name" value="Ricin_B_lectin"/>
</dbReference>
<dbReference type="InterPro" id="IPR016187">
    <property type="entry name" value="CTDL_fold"/>
</dbReference>
<comment type="subcellular location">
    <subcellularLocation>
        <location evidence="1">Membrane</location>
        <topology evidence="1">Single-pass membrane protein</topology>
    </subcellularLocation>
</comment>
<dbReference type="PANTHER" id="PTHR22803">
    <property type="entry name" value="MANNOSE, PHOSPHOLIPASE, LECTIN RECEPTOR RELATED"/>
    <property type="match status" value="1"/>
</dbReference>
<dbReference type="InterPro" id="IPR013806">
    <property type="entry name" value="Kringle-like"/>
</dbReference>
<sequence>MLCLHVFTELYLHFLPRMNYKDIFLIYNEDTKFCLTAQSSEVVTTATCKKNSDLQKFRWVSDHQLMSMAFAQCLGVPSKRNQAKISLYPCNKKSEFQKWECKNAALAIQGEDLYLSADKRKENIALKTGSEAMDKWKIYETMDDLCSQGHEDLFTLLGNSNGAPCAFPFLLSGRLYAECTAAGRSDGLFWCATTPDFDMDHLYGFCPAAGKSHMHKPYNTTLLRKYIFNMNSKFSYKRSSLWIGLNSLNLNSGWQWSGGFPFRYFNWAPGSPEPESEKLCGVLNPRRDAKWENQPCELKLGYICKKENSTKDPLILPSEPVKCPEEWLSYGGHCFMVHRDPKVWREALISCNESKGNLASIHNPEEHGFILSQLGYKAVDELWIGLNDLKTQMYFEWSDGTPVTYTKWLPGEPTHEVTGQEDCVIMAGKDGYWADSACDRKLGYICRRDPLQGVSGTAKTDPACPKGWERYGFYCYLVGHTSVTFSEAKKTCERSSGYLTSIGDRYEQAYLTSLIGLSSEKYFWIGLSDMEEQGSFKWVTGEGVLYTNWNAAMPGKKAGCVALRTGNAAGLWDVQNCEVKAKFLCKKLAEKVTVPVASETISDSKCPLGWDTSNSTNSCFRGFVREEDQKKTWFEARDFCREIGGDLAAIRSEEEQTVIENLIKKKSPSFQPFWIGLQCLDPDGGLSWSDGSPVSVLPCQFPSVLFLLEKMQRFLLCVAAYEITEDGWIVKGDKQYFFSPEKASMEKARTFCTNNHGNLATIGNNSERKFLWKYILKNGKLDSYLIGLIQNADQQFSWMSGRPVHYAAWAQGEPNFALAQENCVVLNKKDGLWNDVSCGFSNGYICERHRGFINATLPSAVPSTPGGCPADWILFKNQCYKFFGSGYDYWNTARRVCMSLGGNLASIPNVQVQAFLTYHLKDVSNDPWIGLNDMLSELNFVWSDGSALSYTNWAKDSPKLFDCVSLKRGPPDDTGKWNNEECFKYRGYICQKDSGEFSTVLDFAFDHSSGISYSVTHSRMNWEEAQKNCNKNASELASILDPYSQALLFLLAEEYGEPLWIGLNSNMTNGKYQWIDKWSLVYSKWSSGEPNQTLACVYLDTDGTWKTASCEEKLFSVCKKSDVRAPTEPPQLPGKCPESRGHKSWIPFSGHCYYFEASKKRSWSQAHEECAQLGADLVSVGDYTEANFLSETIKILHGKSLNFWVGLKKGDREWVWTDKSAMDFVNWKVGEPSNHRLKNCGELCALSGSWNTNLCSFKKGYICKKLKSKYMIESCLIKYFLYPNRKNIICKKMHEFDYQLRLNQNMEILSG</sequence>
<gene>
    <name evidence="11" type="primary">LOC116446210</name>
</gene>
<dbReference type="InterPro" id="IPR035992">
    <property type="entry name" value="Ricin_B-like_lectins"/>
</dbReference>
<dbReference type="GO" id="GO:0031012">
    <property type="term" value="C:extracellular matrix"/>
    <property type="evidence" value="ECO:0007669"/>
    <property type="project" value="UniProtKB-ARBA"/>
</dbReference>
<dbReference type="InterPro" id="IPR001304">
    <property type="entry name" value="C-type_lectin-like"/>
</dbReference>
<dbReference type="SMART" id="SM00059">
    <property type="entry name" value="FN2"/>
    <property type="match status" value="1"/>
</dbReference>
<evidence type="ECO:0000313" key="12">
    <source>
        <dbReference type="Proteomes" id="UP000694553"/>
    </source>
</evidence>
<dbReference type="CDD" id="cd00062">
    <property type="entry name" value="FN2"/>
    <property type="match status" value="1"/>
</dbReference>
<dbReference type="SUPFAM" id="SSF56436">
    <property type="entry name" value="C-type lectin-like"/>
    <property type="match status" value="8"/>
</dbReference>
<evidence type="ECO:0000256" key="7">
    <source>
        <dbReference type="ARBA" id="ARBA00023136"/>
    </source>
</evidence>
<dbReference type="PRINTS" id="PR00013">
    <property type="entry name" value="FNTYPEII"/>
</dbReference>
<dbReference type="SUPFAM" id="SSF50370">
    <property type="entry name" value="Ricin B-like lectins"/>
    <property type="match status" value="1"/>
</dbReference>
<keyword evidence="12" id="KW-1185">Reference proteome</keyword>
<keyword evidence="3" id="KW-0812">Transmembrane</keyword>
<evidence type="ECO:0000256" key="3">
    <source>
        <dbReference type="ARBA" id="ARBA00022692"/>
    </source>
</evidence>
<dbReference type="FunFam" id="3.10.100.10:FF:000016">
    <property type="entry name" value="macrophage mannose receptor 1"/>
    <property type="match status" value="1"/>
</dbReference>
<keyword evidence="6" id="KW-1133">Transmembrane helix</keyword>
<keyword evidence="8" id="KW-1015">Disulfide bond</keyword>
<reference evidence="11" key="3">
    <citation type="submission" date="2025-09" db="UniProtKB">
        <authorList>
            <consortium name="Ensembl"/>
        </authorList>
    </citation>
    <scope>IDENTIFICATION</scope>
</reference>
<dbReference type="InterPro" id="IPR050111">
    <property type="entry name" value="C-type_lectin/snaclec_domain"/>
</dbReference>
<evidence type="ECO:0000256" key="6">
    <source>
        <dbReference type="ARBA" id="ARBA00022989"/>
    </source>
</evidence>
<dbReference type="CDD" id="cd00037">
    <property type="entry name" value="CLECT"/>
    <property type="match status" value="8"/>
</dbReference>
<dbReference type="PROSITE" id="PS51092">
    <property type="entry name" value="FN2_2"/>
    <property type="match status" value="1"/>
</dbReference>
<dbReference type="Pfam" id="PF00040">
    <property type="entry name" value="fn2"/>
    <property type="match status" value="1"/>
</dbReference>
<reference evidence="11" key="2">
    <citation type="submission" date="2025-08" db="UniProtKB">
        <authorList>
            <consortium name="Ensembl"/>
        </authorList>
    </citation>
    <scope>IDENTIFICATION</scope>
</reference>
<evidence type="ECO:0000256" key="2">
    <source>
        <dbReference type="ARBA" id="ARBA00022583"/>
    </source>
</evidence>
<dbReference type="GO" id="GO:0016020">
    <property type="term" value="C:membrane"/>
    <property type="evidence" value="ECO:0007669"/>
    <property type="project" value="UniProtKB-SubCell"/>
</dbReference>
<dbReference type="SUPFAM" id="SSF57440">
    <property type="entry name" value="Kringle-like"/>
    <property type="match status" value="1"/>
</dbReference>
<dbReference type="PROSITE" id="PS50231">
    <property type="entry name" value="RICIN_B_LECTIN"/>
    <property type="match status" value="1"/>
</dbReference>
<dbReference type="FunFam" id="3.10.100.10:FF:000025">
    <property type="entry name" value="Mannose receptor C-type 1"/>
    <property type="match status" value="1"/>
</dbReference>
<dbReference type="GO" id="GO:0006897">
    <property type="term" value="P:endocytosis"/>
    <property type="evidence" value="ECO:0007669"/>
    <property type="project" value="UniProtKB-KW"/>
</dbReference>
<keyword evidence="4" id="KW-0732">Signal</keyword>
<dbReference type="Gene3D" id="3.10.100.10">
    <property type="entry name" value="Mannose-Binding Protein A, subunit A"/>
    <property type="match status" value="8"/>
</dbReference>
<dbReference type="InterPro" id="IPR036943">
    <property type="entry name" value="FN_type2_sf"/>
</dbReference>
<keyword evidence="2" id="KW-0254">Endocytosis</keyword>
<organism evidence="11 12">
    <name type="scientific">Corvus moneduloides</name>
    <name type="common">New Caledonian crow</name>
    <dbReference type="NCBI Taxonomy" id="1196302"/>
    <lineage>
        <taxon>Eukaryota</taxon>
        <taxon>Metazoa</taxon>
        <taxon>Chordata</taxon>
        <taxon>Craniata</taxon>
        <taxon>Vertebrata</taxon>
        <taxon>Euteleostomi</taxon>
        <taxon>Archelosauria</taxon>
        <taxon>Archosauria</taxon>
        <taxon>Dinosauria</taxon>
        <taxon>Saurischia</taxon>
        <taxon>Theropoda</taxon>
        <taxon>Coelurosauria</taxon>
        <taxon>Aves</taxon>
        <taxon>Neognathae</taxon>
        <taxon>Neoaves</taxon>
        <taxon>Telluraves</taxon>
        <taxon>Australaves</taxon>
        <taxon>Passeriformes</taxon>
        <taxon>Corvoidea</taxon>
        <taxon>Corvidae</taxon>
        <taxon>Corvus</taxon>
    </lineage>
</organism>
<dbReference type="Pfam" id="PF00059">
    <property type="entry name" value="Lectin_C"/>
    <property type="match status" value="8"/>
</dbReference>
<evidence type="ECO:0000256" key="1">
    <source>
        <dbReference type="ARBA" id="ARBA00004167"/>
    </source>
</evidence>
<evidence type="ECO:0000256" key="10">
    <source>
        <dbReference type="ARBA" id="ARBA00023180"/>
    </source>
</evidence>
<protein>
    <submittedName>
        <fullName evidence="11">Uncharacterized protein</fullName>
    </submittedName>
</protein>
<accession>A0A8U7NRI5</accession>
<dbReference type="FunFam" id="3.10.100.10:FF:000027">
    <property type="entry name" value="Mannose receptor, C type 1"/>
    <property type="match status" value="1"/>
</dbReference>
<dbReference type="CDD" id="cd23407">
    <property type="entry name" value="beta-trefoil_Ricin_MRC1"/>
    <property type="match status" value="1"/>
</dbReference>
<dbReference type="InterPro" id="IPR000562">
    <property type="entry name" value="FN_type2_dom"/>
</dbReference>
<accession>A0A8C3ENZ5</accession>
<evidence type="ECO:0000256" key="4">
    <source>
        <dbReference type="ARBA" id="ARBA00022729"/>
    </source>
</evidence>
<keyword evidence="10" id="KW-0325">Glycoprotein</keyword>
<evidence type="ECO:0000256" key="9">
    <source>
        <dbReference type="ARBA" id="ARBA00023170"/>
    </source>
</evidence>
<dbReference type="FunFam" id="2.80.10.50:FF:000032">
    <property type="entry name" value="macrophage mannose receptor 1"/>
    <property type="match status" value="1"/>
</dbReference>
<dbReference type="InterPro" id="IPR018378">
    <property type="entry name" value="C-type_lectin_CS"/>
</dbReference>
<reference evidence="12" key="1">
    <citation type="submission" date="2019-10" db="EMBL/GenBank/DDBJ databases">
        <title>Corvus moneduloides (New Caledonian crow) genome, bCorMon1, primary haplotype.</title>
        <authorList>
            <person name="Rutz C."/>
            <person name="Fungtammasan C."/>
            <person name="Mountcastle J."/>
            <person name="Formenti G."/>
            <person name="Chow W."/>
            <person name="Howe K."/>
            <person name="Steele M.P."/>
            <person name="Fernandes J."/>
            <person name="Gilbert M.T.P."/>
            <person name="Fedrigo O."/>
            <person name="Jarvis E.D."/>
            <person name="Gemmell N."/>
        </authorList>
    </citation>
    <scope>NUCLEOTIDE SEQUENCE [LARGE SCALE GENOMIC DNA]</scope>
</reference>
<dbReference type="FunFam" id="3.10.100.10:FF:000031">
    <property type="entry name" value="macrophage mannose receptor 1"/>
    <property type="match status" value="1"/>
</dbReference>
<name>A0A8C3ENZ5_CORMO</name>
<dbReference type="Ensembl" id="ENSCMUT00000024842.2">
    <property type="protein sequence ID" value="ENSCMUP00000023085.2"/>
    <property type="gene ID" value="ENSCMUG00000013629.2"/>
</dbReference>
<dbReference type="InterPro" id="IPR016186">
    <property type="entry name" value="C-type_lectin-like/link_sf"/>
</dbReference>
<evidence type="ECO:0000313" key="11">
    <source>
        <dbReference type="Ensembl" id="ENSCMUP00000023085.2"/>
    </source>
</evidence>
<keyword evidence="5" id="KW-0677">Repeat</keyword>
<dbReference type="PROSITE" id="PS00615">
    <property type="entry name" value="C_TYPE_LECTIN_1"/>
    <property type="match status" value="4"/>
</dbReference>